<dbReference type="InterPro" id="IPR006580">
    <property type="entry name" value="Znf_TTF"/>
</dbReference>
<dbReference type="Proteomes" id="UP000236291">
    <property type="component" value="Unassembled WGS sequence"/>
</dbReference>
<evidence type="ECO:0000313" key="3">
    <source>
        <dbReference type="Proteomes" id="UP000236291"/>
    </source>
</evidence>
<dbReference type="EMBL" id="ASHM01068984">
    <property type="protein sequence ID" value="PNX54724.1"/>
    <property type="molecule type" value="Genomic_DNA"/>
</dbReference>
<gene>
    <name evidence="2" type="ORF">L195_g048345</name>
</gene>
<dbReference type="PANTHER" id="PTHR45749:SF25">
    <property type="entry name" value="TTF-TYPE DOMAIN-CONTAINING PROTEIN"/>
    <property type="match status" value="1"/>
</dbReference>
<reference evidence="2 3" key="2">
    <citation type="journal article" date="2017" name="Front. Plant Sci.">
        <title>Gene Classification and Mining of Molecular Markers Useful in Red Clover (Trifolium pratense) Breeding.</title>
        <authorList>
            <person name="Istvanek J."/>
            <person name="Dluhosova J."/>
            <person name="Dluhos P."/>
            <person name="Patkova L."/>
            <person name="Nedelnik J."/>
            <person name="Repkova J."/>
        </authorList>
    </citation>
    <scope>NUCLEOTIDE SEQUENCE [LARGE SCALE GENOMIC DNA]</scope>
    <source>
        <strain evidence="3">cv. Tatra</strain>
        <tissue evidence="2">Young leaves</tissue>
    </source>
</reference>
<name>A0A2K3JL30_TRIPR</name>
<evidence type="ECO:0000313" key="2">
    <source>
        <dbReference type="EMBL" id="PNX54724.1"/>
    </source>
</evidence>
<proteinExistence type="predicted"/>
<dbReference type="ExpressionAtlas" id="A0A2K3JL30">
    <property type="expression patterns" value="baseline"/>
</dbReference>
<dbReference type="Pfam" id="PF14291">
    <property type="entry name" value="DUF4371"/>
    <property type="match status" value="1"/>
</dbReference>
<feature type="non-terminal residue" evidence="2">
    <location>
        <position position="244"/>
    </location>
</feature>
<dbReference type="STRING" id="57577.A0A2K3JL30"/>
<dbReference type="AlphaFoldDB" id="A0A2K3JL30"/>
<dbReference type="PANTHER" id="PTHR45749">
    <property type="match status" value="1"/>
</dbReference>
<reference evidence="2 3" key="1">
    <citation type="journal article" date="2014" name="Am. J. Bot.">
        <title>Genome assembly and annotation for red clover (Trifolium pratense; Fabaceae).</title>
        <authorList>
            <person name="Istvanek J."/>
            <person name="Jaros M."/>
            <person name="Krenek A."/>
            <person name="Repkova J."/>
        </authorList>
    </citation>
    <scope>NUCLEOTIDE SEQUENCE [LARGE SCALE GENOMIC DNA]</scope>
    <source>
        <strain evidence="3">cv. Tatra</strain>
        <tissue evidence="2">Young leaves</tissue>
    </source>
</reference>
<sequence length="244" mass="28281">MRKFLVPRACIENVSVVQSEAEVEEAPPNVVNEFNSNEIVRDPGLRKQIYEYALNIQDQVRRAYILKGPTQPILENFPGTQFAREPRIRAFCKSWFKSYTWIEYSEFKDAAYCFHCFLFKQPGRVEHFGYEVFTKGGYKNWKSASNGLKDHVGGHGSMHNSCMKHYDDYNNQRQSIETQGMAFRGHNESLTSLNKGNFREIVDWVKSNNEQVRDAFDRCAKDCTMICSDIQKDFATSCAHEVIK</sequence>
<comment type="caution">
    <text evidence="2">The sequence shown here is derived from an EMBL/GenBank/DDBJ whole genome shotgun (WGS) entry which is preliminary data.</text>
</comment>
<evidence type="ECO:0000259" key="1">
    <source>
        <dbReference type="SMART" id="SM00597"/>
    </source>
</evidence>
<accession>A0A2K3JL30</accession>
<organism evidence="2 3">
    <name type="scientific">Trifolium pratense</name>
    <name type="common">Red clover</name>
    <dbReference type="NCBI Taxonomy" id="57577"/>
    <lineage>
        <taxon>Eukaryota</taxon>
        <taxon>Viridiplantae</taxon>
        <taxon>Streptophyta</taxon>
        <taxon>Embryophyta</taxon>
        <taxon>Tracheophyta</taxon>
        <taxon>Spermatophyta</taxon>
        <taxon>Magnoliopsida</taxon>
        <taxon>eudicotyledons</taxon>
        <taxon>Gunneridae</taxon>
        <taxon>Pentapetalae</taxon>
        <taxon>rosids</taxon>
        <taxon>fabids</taxon>
        <taxon>Fabales</taxon>
        <taxon>Fabaceae</taxon>
        <taxon>Papilionoideae</taxon>
        <taxon>50 kb inversion clade</taxon>
        <taxon>NPAAA clade</taxon>
        <taxon>Hologalegina</taxon>
        <taxon>IRL clade</taxon>
        <taxon>Trifolieae</taxon>
        <taxon>Trifolium</taxon>
    </lineage>
</organism>
<protein>
    <submittedName>
        <fullName evidence="2">Zinc finger MYM-type protein 1-like</fullName>
    </submittedName>
</protein>
<feature type="domain" description="TTF-type" evidence="1">
    <location>
        <begin position="87"/>
        <end position="182"/>
    </location>
</feature>
<dbReference type="InterPro" id="IPR025398">
    <property type="entry name" value="DUF4371"/>
</dbReference>
<dbReference type="SMART" id="SM00597">
    <property type="entry name" value="ZnF_TTF"/>
    <property type="match status" value="1"/>
</dbReference>